<keyword evidence="5" id="KW-0131">Cell cycle</keyword>
<dbReference type="InterPro" id="IPR001806">
    <property type="entry name" value="Small_GTPase"/>
</dbReference>
<keyword evidence="3" id="KW-0342">GTP-binding</keyword>
<gene>
    <name evidence="5" type="ORF">HNY73_018229</name>
</gene>
<dbReference type="PROSITE" id="PS51419">
    <property type="entry name" value="RAB"/>
    <property type="match status" value="1"/>
</dbReference>
<dbReference type="GO" id="GO:0003006">
    <property type="term" value="P:developmental process involved in reproduction"/>
    <property type="evidence" value="ECO:0007669"/>
    <property type="project" value="UniProtKB-ARBA"/>
</dbReference>
<comment type="subcellular location">
    <subcellularLocation>
        <location evidence="1">Membrane</location>
    </subcellularLocation>
</comment>
<organism evidence="5 6">
    <name type="scientific">Argiope bruennichi</name>
    <name type="common">Wasp spider</name>
    <name type="synonym">Aranea bruennichi</name>
    <dbReference type="NCBI Taxonomy" id="94029"/>
    <lineage>
        <taxon>Eukaryota</taxon>
        <taxon>Metazoa</taxon>
        <taxon>Ecdysozoa</taxon>
        <taxon>Arthropoda</taxon>
        <taxon>Chelicerata</taxon>
        <taxon>Arachnida</taxon>
        <taxon>Araneae</taxon>
        <taxon>Araneomorphae</taxon>
        <taxon>Entelegynae</taxon>
        <taxon>Araneoidea</taxon>
        <taxon>Araneidae</taxon>
        <taxon>Argiope</taxon>
    </lineage>
</organism>
<dbReference type="Gene3D" id="3.40.50.300">
    <property type="entry name" value="P-loop containing nucleotide triphosphate hydrolases"/>
    <property type="match status" value="1"/>
</dbReference>
<evidence type="ECO:0000313" key="5">
    <source>
        <dbReference type="EMBL" id="KAF8770736.1"/>
    </source>
</evidence>
<dbReference type="GO" id="GO:0035099">
    <property type="term" value="P:hemocyte migration"/>
    <property type="evidence" value="ECO:0007669"/>
    <property type="project" value="UniProtKB-ARBA"/>
</dbReference>
<dbReference type="SMART" id="SM00174">
    <property type="entry name" value="RHO"/>
    <property type="match status" value="1"/>
</dbReference>
<dbReference type="FunFam" id="3.40.50.300:FF:002060">
    <property type="entry name" value="Rho family GTPase"/>
    <property type="match status" value="1"/>
</dbReference>
<evidence type="ECO:0000313" key="6">
    <source>
        <dbReference type="Proteomes" id="UP000807504"/>
    </source>
</evidence>
<keyword evidence="6" id="KW-1185">Reference proteome</keyword>
<evidence type="ECO:0000256" key="1">
    <source>
        <dbReference type="ARBA" id="ARBA00004370"/>
    </source>
</evidence>
<evidence type="ECO:0000256" key="4">
    <source>
        <dbReference type="ARBA" id="ARBA00023136"/>
    </source>
</evidence>
<dbReference type="PRINTS" id="PR00449">
    <property type="entry name" value="RASTRNSFRMNG"/>
</dbReference>
<dbReference type="EMBL" id="JABXBU010002228">
    <property type="protein sequence ID" value="KAF8770736.1"/>
    <property type="molecule type" value="Genomic_DNA"/>
</dbReference>
<dbReference type="GO" id="GO:0005525">
    <property type="term" value="F:GTP binding"/>
    <property type="evidence" value="ECO:0007669"/>
    <property type="project" value="UniProtKB-KW"/>
</dbReference>
<dbReference type="NCBIfam" id="TIGR00231">
    <property type="entry name" value="small_GTP"/>
    <property type="match status" value="1"/>
</dbReference>
<dbReference type="GO" id="GO:0022412">
    <property type="term" value="P:cellular process involved in reproduction in multicellular organism"/>
    <property type="evidence" value="ECO:0007669"/>
    <property type="project" value="UniProtKB-ARBA"/>
</dbReference>
<protein>
    <submittedName>
        <fullName evidence="5">Cell division control protein 42 like protein</fullName>
    </submittedName>
</protein>
<dbReference type="GO" id="GO:0016020">
    <property type="term" value="C:membrane"/>
    <property type="evidence" value="ECO:0007669"/>
    <property type="project" value="UniProtKB-SubCell"/>
</dbReference>
<keyword evidence="2" id="KW-0547">Nucleotide-binding</keyword>
<dbReference type="GO" id="GO:0035006">
    <property type="term" value="P:melanization defense response"/>
    <property type="evidence" value="ECO:0007669"/>
    <property type="project" value="UniProtKB-ARBA"/>
</dbReference>
<dbReference type="PANTHER" id="PTHR24072">
    <property type="entry name" value="RHO FAMILY GTPASE"/>
    <property type="match status" value="1"/>
</dbReference>
<dbReference type="InterPro" id="IPR005225">
    <property type="entry name" value="Small_GTP-bd"/>
</dbReference>
<keyword evidence="4" id="KW-0472">Membrane</keyword>
<dbReference type="GO" id="GO:0001667">
    <property type="term" value="P:ameboidal-type cell migration"/>
    <property type="evidence" value="ECO:0007669"/>
    <property type="project" value="UniProtKB-ARBA"/>
</dbReference>
<keyword evidence="5" id="KW-0132">Cell division</keyword>
<dbReference type="AlphaFoldDB" id="A0A8T0ECJ1"/>
<evidence type="ECO:0000256" key="3">
    <source>
        <dbReference type="ARBA" id="ARBA00023134"/>
    </source>
</evidence>
<dbReference type="SUPFAM" id="SSF52540">
    <property type="entry name" value="P-loop containing nucleoside triphosphate hydrolases"/>
    <property type="match status" value="1"/>
</dbReference>
<dbReference type="Pfam" id="PF00071">
    <property type="entry name" value="Ras"/>
    <property type="match status" value="1"/>
</dbReference>
<sequence length="200" mass="22601">MSSTEETLQVIKCKMVGPKGVGKTSLFQTYMTKKFPTPYDLMFLHHRSSPPLKSATIKGISWTVELYDTIDNYKNNRIIELKNAHVLLVCFSVVLPSSIENIKAEWIPQITYHCPETPYILVGTQIDLREDKRTIEKLAENNQKPITYKEGTKLAADLKAVKYLECSAKAQKGLQELMEKAVQIVQAAHSGEKKHGCFPC</sequence>
<name>A0A8T0ECJ1_ARGBR</name>
<dbReference type="GO" id="GO:0003924">
    <property type="term" value="F:GTPase activity"/>
    <property type="evidence" value="ECO:0007669"/>
    <property type="project" value="InterPro"/>
</dbReference>
<dbReference type="PROSITE" id="PS51420">
    <property type="entry name" value="RHO"/>
    <property type="match status" value="1"/>
</dbReference>
<dbReference type="GO" id="GO:0007264">
    <property type="term" value="P:small GTPase-mediated signal transduction"/>
    <property type="evidence" value="ECO:0007669"/>
    <property type="project" value="InterPro"/>
</dbReference>
<reference evidence="5" key="2">
    <citation type="submission" date="2020-06" db="EMBL/GenBank/DDBJ databases">
        <authorList>
            <person name="Sheffer M."/>
        </authorList>
    </citation>
    <scope>NUCLEOTIDE SEQUENCE</scope>
</reference>
<dbReference type="Proteomes" id="UP000807504">
    <property type="component" value="Unassembled WGS sequence"/>
</dbReference>
<dbReference type="InterPro" id="IPR027417">
    <property type="entry name" value="P-loop_NTPase"/>
</dbReference>
<evidence type="ECO:0000256" key="2">
    <source>
        <dbReference type="ARBA" id="ARBA00022741"/>
    </source>
</evidence>
<dbReference type="PROSITE" id="PS51421">
    <property type="entry name" value="RAS"/>
    <property type="match status" value="1"/>
</dbReference>
<dbReference type="SMART" id="SM00175">
    <property type="entry name" value="RAB"/>
    <property type="match status" value="1"/>
</dbReference>
<dbReference type="InterPro" id="IPR003578">
    <property type="entry name" value="Small_GTPase_Rho"/>
</dbReference>
<accession>A0A8T0ECJ1</accession>
<dbReference type="GO" id="GO:0051301">
    <property type="term" value="P:cell division"/>
    <property type="evidence" value="ECO:0007669"/>
    <property type="project" value="UniProtKB-KW"/>
</dbReference>
<dbReference type="SMART" id="SM00173">
    <property type="entry name" value="RAS"/>
    <property type="match status" value="1"/>
</dbReference>
<proteinExistence type="predicted"/>
<reference evidence="5" key="1">
    <citation type="journal article" date="2020" name="bioRxiv">
        <title>Chromosome-level reference genome of the European wasp spider Argiope bruennichi: a resource for studies on range expansion and evolutionary adaptation.</title>
        <authorList>
            <person name="Sheffer M.M."/>
            <person name="Hoppe A."/>
            <person name="Krehenwinkel H."/>
            <person name="Uhl G."/>
            <person name="Kuss A.W."/>
            <person name="Jensen L."/>
            <person name="Jensen C."/>
            <person name="Gillespie R.G."/>
            <person name="Hoff K.J."/>
            <person name="Prost S."/>
        </authorList>
    </citation>
    <scope>NUCLEOTIDE SEQUENCE</scope>
</reference>
<dbReference type="CDD" id="cd00157">
    <property type="entry name" value="Rho"/>
    <property type="match status" value="1"/>
</dbReference>
<comment type="caution">
    <text evidence="5">The sequence shown here is derived from an EMBL/GenBank/DDBJ whole genome shotgun (WGS) entry which is preliminary data.</text>
</comment>